<keyword evidence="2" id="KW-1185">Reference proteome</keyword>
<dbReference type="Gene3D" id="3.90.1140.10">
    <property type="entry name" value="Cyclic phosphodiesterase"/>
    <property type="match status" value="1"/>
</dbReference>
<sequence>MNTIRTQLTLFIEVSQEHIETVRATYNPEQYKLISAHITLCREDELKPFDEIIERLKSMYLKQPLRITLGAPERFANGTGVFLPATGPNIEFKTLRETILGTKQINEHYPHVTLMHPRNSTCTDPVFSEIKKHKFPTELYFHKISVIEQVQDGPWQVLDDYYIADRVVI</sequence>
<dbReference type="AlphaFoldDB" id="T2KMX2"/>
<dbReference type="HOGENOM" id="CLU_1608545_0_0_10"/>
<evidence type="ECO:0008006" key="3">
    <source>
        <dbReference type="Google" id="ProtNLM"/>
    </source>
</evidence>
<reference evidence="1 2" key="1">
    <citation type="journal article" date="2013" name="Appl. Environ. Microbiol.">
        <title>The genome of the alga-associated marine flavobacterium Formosa agariphila KMM 3901T reveals a broad potential for degradation of algal polysaccharides.</title>
        <authorList>
            <person name="Mann A.J."/>
            <person name="Hahnke R.L."/>
            <person name="Huang S."/>
            <person name="Werner J."/>
            <person name="Xing P."/>
            <person name="Barbeyron T."/>
            <person name="Huettel B."/>
            <person name="Stueber K."/>
            <person name="Reinhardt R."/>
            <person name="Harder J."/>
            <person name="Gloeckner F.O."/>
            <person name="Amann R.I."/>
            <person name="Teeling H."/>
        </authorList>
    </citation>
    <scope>NUCLEOTIDE SEQUENCE [LARGE SCALE GENOMIC DNA]</scope>
    <source>
        <strain evidence="2">DSM 15362 / KCTC 12365 / LMG 23005 / KMM 3901</strain>
    </source>
</reference>
<dbReference type="EMBL" id="HG315671">
    <property type="protein sequence ID" value="CDF79309.1"/>
    <property type="molecule type" value="Genomic_DNA"/>
</dbReference>
<dbReference type="PATRIC" id="fig|1347342.6.peg.1603"/>
<dbReference type="eggNOG" id="COG1514">
    <property type="taxonomic scope" value="Bacteria"/>
</dbReference>
<accession>T2KMX2</accession>
<name>T2KMX2_FORAG</name>
<dbReference type="InterPro" id="IPR009097">
    <property type="entry name" value="Cyclic_Pdiesterase"/>
</dbReference>
<gene>
    <name evidence="1" type="ORF">BN863_15970</name>
</gene>
<dbReference type="Proteomes" id="UP000016160">
    <property type="component" value="Chromosome"/>
</dbReference>
<evidence type="ECO:0000313" key="1">
    <source>
        <dbReference type="EMBL" id="CDF79309.1"/>
    </source>
</evidence>
<proteinExistence type="predicted"/>
<dbReference type="RefSeq" id="WP_038529404.1">
    <property type="nucleotide sequence ID" value="NZ_HG315671.1"/>
</dbReference>
<dbReference type="SUPFAM" id="SSF55144">
    <property type="entry name" value="LigT-like"/>
    <property type="match status" value="1"/>
</dbReference>
<dbReference type="Pfam" id="PF13563">
    <property type="entry name" value="2_5_RNA_ligase2"/>
    <property type="match status" value="1"/>
</dbReference>
<dbReference type="OrthoDB" id="981056at2"/>
<organism evidence="1 2">
    <name type="scientific">Formosa agariphila (strain DSM 15362 / KCTC 12365 / LMG 23005 / KMM 3901 / M-2Alg 35-1)</name>
    <dbReference type="NCBI Taxonomy" id="1347342"/>
    <lineage>
        <taxon>Bacteria</taxon>
        <taxon>Pseudomonadati</taxon>
        <taxon>Bacteroidota</taxon>
        <taxon>Flavobacteriia</taxon>
        <taxon>Flavobacteriales</taxon>
        <taxon>Flavobacteriaceae</taxon>
        <taxon>Formosa</taxon>
    </lineage>
</organism>
<protein>
    <recommendedName>
        <fullName evidence="3">2'-5' RNA ligase</fullName>
    </recommendedName>
</protein>
<evidence type="ECO:0000313" key="2">
    <source>
        <dbReference type="Proteomes" id="UP000016160"/>
    </source>
</evidence>